<dbReference type="RefSeq" id="WP_004066772.1">
    <property type="nucleotide sequence ID" value="NC_022084.1"/>
</dbReference>
<evidence type="ECO:0000313" key="2">
    <source>
        <dbReference type="EMBL" id="EHR79468.1"/>
    </source>
</evidence>
<reference evidence="2 3" key="1">
    <citation type="journal article" date="2012" name="J. Bacteriol.">
        <title>Genome sequence of the model hyperthermophilic archaeon Thermococcus litoralis NS-C.</title>
        <authorList>
            <person name="Gardner A.F."/>
            <person name="Kumar S."/>
            <person name="Perler F.B."/>
        </authorList>
    </citation>
    <scope>NUCLEOTIDE SEQUENCE [LARGE SCALE GENOMIC DNA]</scope>
    <source>
        <strain evidence="3">ATCC 51850 / DSM 5473 / JCM 8560 / NS-C</strain>
    </source>
</reference>
<dbReference type="AlphaFoldDB" id="H3ZKN6"/>
<keyword evidence="1" id="KW-0812">Transmembrane</keyword>
<dbReference type="EMBL" id="CP006670">
    <property type="protein sequence ID" value="EHR79468.1"/>
    <property type="molecule type" value="Genomic_DNA"/>
</dbReference>
<dbReference type="GeneID" id="16550765"/>
<gene>
    <name evidence="2" type="ORF">OCC_08270</name>
</gene>
<dbReference type="PaxDb" id="523849-OCC_08270"/>
<evidence type="ECO:0000313" key="3">
    <source>
        <dbReference type="Proteomes" id="UP000015502"/>
    </source>
</evidence>
<dbReference type="HOGENOM" id="CLU_728861_0_0_2"/>
<accession>H3ZKN6</accession>
<dbReference type="Proteomes" id="UP000015502">
    <property type="component" value="Chromosome"/>
</dbReference>
<name>H3ZKN6_THELN</name>
<dbReference type="OrthoDB" id="386180at2157"/>
<dbReference type="STRING" id="523849.OCC_08270"/>
<keyword evidence="1" id="KW-0472">Membrane</keyword>
<keyword evidence="1" id="KW-1133">Transmembrane helix</keyword>
<organism evidence="2 3">
    <name type="scientific">Thermococcus litoralis (strain ATCC 51850 / DSM 5473 / JCM 8560 / NS-C)</name>
    <dbReference type="NCBI Taxonomy" id="523849"/>
    <lineage>
        <taxon>Archaea</taxon>
        <taxon>Methanobacteriati</taxon>
        <taxon>Methanobacteriota</taxon>
        <taxon>Thermococci</taxon>
        <taxon>Thermococcales</taxon>
        <taxon>Thermococcaceae</taxon>
        <taxon>Thermococcus</taxon>
    </lineage>
</organism>
<proteinExistence type="predicted"/>
<evidence type="ECO:0000256" key="1">
    <source>
        <dbReference type="SAM" id="Phobius"/>
    </source>
</evidence>
<evidence type="ECO:0008006" key="4">
    <source>
        <dbReference type="Google" id="ProtNLM"/>
    </source>
</evidence>
<feature type="transmembrane region" description="Helical" evidence="1">
    <location>
        <begin position="356"/>
        <end position="374"/>
    </location>
</feature>
<dbReference type="KEGG" id="tlt:OCC_08270"/>
<keyword evidence="3" id="KW-1185">Reference proteome</keyword>
<protein>
    <recommendedName>
        <fullName evidence="4">Thermopsin</fullName>
    </recommendedName>
</protein>
<sequence>MSSVKPLVVSLLFLFMVSLYPPALAGKNGLMLNVEANVTVGSEDSVATVWVVEYVFPLTPDFNISALVLGHYNGTTEVRRVKYVFYINASGAYLLYEGSGNGSPAVFYDDGLRSWYLGFDFGEKNPALKAFFGSMGCTINESNLKSAYLAFNSSHIEYVSKPSRLASTSGIQTEAINKGNFFLANFTISYVDPAYGANWADYSWKIPVGWINERLGMNLTSITVAAPNLINCSKGELEGEEYCFPIDPKVIYLYPDNFQIFMLPENGRLRYVVTHSQVGKKTYSILLNTTDIREVPPYEVFQYNLEKNTTRAFSLLRFSGASPYIKLEDSVGPFNPTPMKRPVTTPCTSRPLGNELWVGLIGVCIGLVLGIVLTRKMAQ</sequence>